<comment type="similarity">
    <text evidence="1">In the N-terminal section; belongs to the LXG family.</text>
</comment>
<dbReference type="Pfam" id="PF04740">
    <property type="entry name" value="LXG"/>
    <property type="match status" value="1"/>
</dbReference>
<dbReference type="Proteomes" id="UP000252254">
    <property type="component" value="Unassembled WGS sequence"/>
</dbReference>
<dbReference type="OrthoDB" id="2806194at2"/>
<protein>
    <submittedName>
        <fullName evidence="3">WXG superfamily protein probably secreted by type VII secretion system</fullName>
    </submittedName>
</protein>
<accession>A0A366E4R5</accession>
<name>A0A366E4R5_9BACI</name>
<dbReference type="RefSeq" id="WP_113869043.1">
    <property type="nucleotide sequence ID" value="NZ_BAABQN010000007.1"/>
</dbReference>
<dbReference type="EMBL" id="QNRI01000007">
    <property type="protein sequence ID" value="RBO97095.1"/>
    <property type="molecule type" value="Genomic_DNA"/>
</dbReference>
<keyword evidence="4" id="KW-1185">Reference proteome</keyword>
<dbReference type="STRING" id="200904.GCA_900168775_01088"/>
<feature type="domain" description="LXG" evidence="2">
    <location>
        <begin position="1"/>
        <end position="239"/>
    </location>
</feature>
<sequence length="477" mass="52555">MGQRVDLSEVIDFSDEYYAYYHHLKDQIENVKAAIDQILMMDSFEGKAANNAKETFRDFHLKMLTQFEELLHNLLDNVDTHVNNFLSNVDGDEQTIIKENYLKDKKEVIQEDYQDLTDHSTKINKIIDSVSDISNASKPNFSPVVDDKETTLKDIDKVNRDLTEFTSIGTDRINQMDDLLSKIKSLLSEKSKYTNEGELALTKFINEQSTSIGITLHGLAQTRSFYTGAKIGKATSNGNILKTVEHQNYQTGKPFYRITANKGALEALGVEPDFRAQSDFNHRLPKNNSAWSETDLIRAQNNQTILKAADGNKWTNVGAKVKEIHPELQYFRDEIDVKHVGKSFAKGAYNGVKGSVADVNPATLFKNPTVLKSSAKGLGVLGVGINYGSNLGDAHNDGLSGYEAHERAALDTTVDTVVSGAVQGGLTAAFTAAIPIPGVGTMIGAAAGIGVNYVLTKKCGKGENKKSIMDHVKDWFH</sequence>
<dbReference type="InterPro" id="IPR006829">
    <property type="entry name" value="LXG_dom"/>
</dbReference>
<dbReference type="AlphaFoldDB" id="A0A366E4R5"/>
<comment type="caution">
    <text evidence="3">The sequence shown here is derived from an EMBL/GenBank/DDBJ whole genome shotgun (WGS) entry which is preliminary data.</text>
</comment>
<gene>
    <name evidence="3" type="ORF">DES48_10711</name>
</gene>
<evidence type="ECO:0000259" key="2">
    <source>
        <dbReference type="PROSITE" id="PS51756"/>
    </source>
</evidence>
<dbReference type="PROSITE" id="PS51756">
    <property type="entry name" value="LXG"/>
    <property type="match status" value="1"/>
</dbReference>
<organism evidence="3 4">
    <name type="scientific">Paraliobacillus ryukyuensis</name>
    <dbReference type="NCBI Taxonomy" id="200904"/>
    <lineage>
        <taxon>Bacteria</taxon>
        <taxon>Bacillati</taxon>
        <taxon>Bacillota</taxon>
        <taxon>Bacilli</taxon>
        <taxon>Bacillales</taxon>
        <taxon>Bacillaceae</taxon>
        <taxon>Paraliobacillus</taxon>
    </lineage>
</organism>
<evidence type="ECO:0000313" key="4">
    <source>
        <dbReference type="Proteomes" id="UP000252254"/>
    </source>
</evidence>
<evidence type="ECO:0000313" key="3">
    <source>
        <dbReference type="EMBL" id="RBO97095.1"/>
    </source>
</evidence>
<proteinExistence type="inferred from homology"/>
<evidence type="ECO:0000256" key="1">
    <source>
        <dbReference type="ARBA" id="ARBA00034117"/>
    </source>
</evidence>
<reference evidence="3 4" key="1">
    <citation type="submission" date="2018-06" db="EMBL/GenBank/DDBJ databases">
        <title>Genomic Encyclopedia of Type Strains, Phase IV (KMG-IV): sequencing the most valuable type-strain genomes for metagenomic binning, comparative biology and taxonomic classification.</title>
        <authorList>
            <person name="Goeker M."/>
        </authorList>
    </citation>
    <scope>NUCLEOTIDE SEQUENCE [LARGE SCALE GENOMIC DNA]</scope>
    <source>
        <strain evidence="3 4">DSM 15140</strain>
    </source>
</reference>